<dbReference type="Proteomes" id="UP001558613">
    <property type="component" value="Unassembled WGS sequence"/>
</dbReference>
<evidence type="ECO:0000313" key="1">
    <source>
        <dbReference type="EMBL" id="KAL1255050.1"/>
    </source>
</evidence>
<evidence type="ECO:0000313" key="2">
    <source>
        <dbReference type="Proteomes" id="UP001558613"/>
    </source>
</evidence>
<accession>A0ABR3LQ79</accession>
<organism evidence="1 2">
    <name type="scientific">Cirrhinus molitorella</name>
    <name type="common">mud carp</name>
    <dbReference type="NCBI Taxonomy" id="172907"/>
    <lineage>
        <taxon>Eukaryota</taxon>
        <taxon>Metazoa</taxon>
        <taxon>Chordata</taxon>
        <taxon>Craniata</taxon>
        <taxon>Vertebrata</taxon>
        <taxon>Euteleostomi</taxon>
        <taxon>Actinopterygii</taxon>
        <taxon>Neopterygii</taxon>
        <taxon>Teleostei</taxon>
        <taxon>Ostariophysi</taxon>
        <taxon>Cypriniformes</taxon>
        <taxon>Cyprinidae</taxon>
        <taxon>Labeoninae</taxon>
        <taxon>Labeonini</taxon>
        <taxon>Cirrhinus</taxon>
    </lineage>
</organism>
<dbReference type="EMBL" id="JAYMGO010000019">
    <property type="protein sequence ID" value="KAL1255050.1"/>
    <property type="molecule type" value="Genomic_DNA"/>
</dbReference>
<protein>
    <submittedName>
        <fullName evidence="1">Uncharacterized protein</fullName>
    </submittedName>
</protein>
<proteinExistence type="predicted"/>
<gene>
    <name evidence="1" type="ORF">QQF64_013111</name>
</gene>
<sequence>MQLELELLHRVNCLKLGMLQATSEADRIGSYIYKMPNFENFFICRIKVQDPPECISPEKRPFDRSQSPPALKSALLKIYSNGKLNTLMNQDGVDDRYPFRWLTAVNRISCGGGFWPWFRETPLKDWLASAVSGADSAGVSPQPGPFR</sequence>
<name>A0ABR3LQ79_9TELE</name>
<reference evidence="1 2" key="1">
    <citation type="submission" date="2023-09" db="EMBL/GenBank/DDBJ databases">
        <authorList>
            <person name="Wang M."/>
        </authorList>
    </citation>
    <scope>NUCLEOTIDE SEQUENCE [LARGE SCALE GENOMIC DNA]</scope>
    <source>
        <strain evidence="1">GT-2023</strain>
        <tissue evidence="1">Liver</tissue>
    </source>
</reference>
<comment type="caution">
    <text evidence="1">The sequence shown here is derived from an EMBL/GenBank/DDBJ whole genome shotgun (WGS) entry which is preliminary data.</text>
</comment>
<keyword evidence="2" id="KW-1185">Reference proteome</keyword>